<accession>A0A0H3C3H1</accession>
<protein>
    <submittedName>
        <fullName evidence="1">Uncharacterized protein</fullName>
    </submittedName>
</protein>
<keyword evidence="1" id="KW-0614">Plasmid</keyword>
<dbReference type="KEGG" id="bbz:BbuZS7_C03"/>
<dbReference type="EMBL" id="CP001204">
    <property type="protein sequence ID" value="ACK74411.1"/>
    <property type="molecule type" value="Genomic_DNA"/>
</dbReference>
<proteinExistence type="predicted"/>
<evidence type="ECO:0000313" key="1">
    <source>
        <dbReference type="EMBL" id="ACK74411.1"/>
    </source>
</evidence>
<name>A0A0H3C3H1_BORBZ</name>
<evidence type="ECO:0000313" key="2">
    <source>
        <dbReference type="Proteomes" id="UP000006901"/>
    </source>
</evidence>
<reference evidence="1 2" key="1">
    <citation type="journal article" date="2011" name="J. Bacteriol.">
        <title>Whole-genome sequences of thirteen isolates of Borrelia burgdorferi.</title>
        <authorList>
            <person name="Schutzer S.E."/>
            <person name="Fraser-Liggett C.M."/>
            <person name="Casjens S.R."/>
            <person name="Qiu W.G."/>
            <person name="Dunn J.J."/>
            <person name="Mongodin E.F."/>
            <person name="Luft B.J."/>
        </authorList>
    </citation>
    <scope>NUCLEOTIDE SEQUENCE [LARGE SCALE GENOMIC DNA]</scope>
    <source>
        <strain evidence="1 2">ZS7</strain>
        <plasmid evidence="1 2">ZS7_lp17</plasmid>
    </source>
</reference>
<sequence length="39" mass="4342">MSIFGMFRLGLSDIGLKTSSFKELVLSPNHLYETLISPV</sequence>
<geneLocation type="plasmid" evidence="1 2">
    <name>ZS7_lp17</name>
</geneLocation>
<organism evidence="1 2">
    <name type="scientific">Borreliella burgdorferi (strain ZS7)</name>
    <name type="common">Borrelia burgdorferi</name>
    <dbReference type="NCBI Taxonomy" id="445985"/>
    <lineage>
        <taxon>Bacteria</taxon>
        <taxon>Pseudomonadati</taxon>
        <taxon>Spirochaetota</taxon>
        <taxon>Spirochaetia</taxon>
        <taxon>Spirochaetales</taxon>
        <taxon>Borreliaceae</taxon>
        <taxon>Borreliella</taxon>
    </lineage>
</organism>
<dbReference type="AlphaFoldDB" id="A0A0H3C3H1"/>
<dbReference type="HOGENOM" id="CLU_3305667_0_0_12"/>
<dbReference type="Proteomes" id="UP000006901">
    <property type="component" value="Plasmid ZS7_lp17"/>
</dbReference>
<gene>
    <name evidence="1" type="ordered locus">BbuZS7_C03</name>
</gene>